<dbReference type="GO" id="GO:0008270">
    <property type="term" value="F:zinc ion binding"/>
    <property type="evidence" value="ECO:0007669"/>
    <property type="project" value="UniProtKB-KW"/>
</dbReference>
<protein>
    <recommendedName>
        <fullName evidence="7">RING-type domain-containing protein</fullName>
    </recommendedName>
</protein>
<dbReference type="PANTHER" id="PTHR11685">
    <property type="entry name" value="RBR FAMILY RING FINGER AND IBR DOMAIN-CONTAINING"/>
    <property type="match status" value="1"/>
</dbReference>
<keyword evidence="1" id="KW-0808">Transferase</keyword>
<evidence type="ECO:0000259" key="7">
    <source>
        <dbReference type="PROSITE" id="PS51873"/>
    </source>
</evidence>
<feature type="domain" description="RING-type" evidence="7">
    <location>
        <begin position="10"/>
        <end position="208"/>
    </location>
</feature>
<evidence type="ECO:0000256" key="4">
    <source>
        <dbReference type="ARBA" id="ARBA00022771"/>
    </source>
</evidence>
<sequence>MPKDTPLAPTHTQCNLCLDKFNRSETFPLHKYHSLTHRYCKSCLRETILAATKSEGRYPPRCVTCLSSATGTHTTLLSKIDTAEALKIGTGILSYPEILAYQAAVVEFETPAKDRVYCHDYRACGSFIPKSSHSREEAKCMNPTCFKKTCTVCYEGIPGTKLGHMLSCRKRPSFGDEEFGKLKESKEWRECGRCGRVVELRDGCHHVK</sequence>
<keyword evidence="6" id="KW-0862">Zinc</keyword>
<dbReference type="InterPro" id="IPR013083">
    <property type="entry name" value="Znf_RING/FYVE/PHD"/>
</dbReference>
<evidence type="ECO:0000256" key="2">
    <source>
        <dbReference type="ARBA" id="ARBA00022723"/>
    </source>
</evidence>
<keyword evidence="5" id="KW-0833">Ubl conjugation pathway</keyword>
<evidence type="ECO:0000256" key="5">
    <source>
        <dbReference type="ARBA" id="ARBA00022786"/>
    </source>
</evidence>
<evidence type="ECO:0000256" key="3">
    <source>
        <dbReference type="ARBA" id="ARBA00022737"/>
    </source>
</evidence>
<dbReference type="Gene3D" id="3.30.40.10">
    <property type="entry name" value="Zinc/RING finger domain, C3HC4 (zinc finger)"/>
    <property type="match status" value="1"/>
</dbReference>
<dbReference type="AlphaFoldDB" id="A0A3N4HY69"/>
<dbReference type="Proteomes" id="UP000275078">
    <property type="component" value="Unassembled WGS sequence"/>
</dbReference>
<dbReference type="EMBL" id="ML119737">
    <property type="protein sequence ID" value="RPA76790.1"/>
    <property type="molecule type" value="Genomic_DNA"/>
</dbReference>
<dbReference type="GO" id="GO:0016567">
    <property type="term" value="P:protein ubiquitination"/>
    <property type="evidence" value="ECO:0007669"/>
    <property type="project" value="InterPro"/>
</dbReference>
<dbReference type="InterPro" id="IPR044066">
    <property type="entry name" value="TRIAD_supradom"/>
</dbReference>
<evidence type="ECO:0000256" key="6">
    <source>
        <dbReference type="ARBA" id="ARBA00022833"/>
    </source>
</evidence>
<dbReference type="SUPFAM" id="SSF57850">
    <property type="entry name" value="RING/U-box"/>
    <property type="match status" value="1"/>
</dbReference>
<accession>A0A3N4HY69</accession>
<dbReference type="InterPro" id="IPR031127">
    <property type="entry name" value="E3_UB_ligase_RBR"/>
</dbReference>
<organism evidence="8 9">
    <name type="scientific">Ascobolus immersus RN42</name>
    <dbReference type="NCBI Taxonomy" id="1160509"/>
    <lineage>
        <taxon>Eukaryota</taxon>
        <taxon>Fungi</taxon>
        <taxon>Dikarya</taxon>
        <taxon>Ascomycota</taxon>
        <taxon>Pezizomycotina</taxon>
        <taxon>Pezizomycetes</taxon>
        <taxon>Pezizales</taxon>
        <taxon>Ascobolaceae</taxon>
        <taxon>Ascobolus</taxon>
    </lineage>
</organism>
<evidence type="ECO:0000313" key="8">
    <source>
        <dbReference type="EMBL" id="RPA76790.1"/>
    </source>
</evidence>
<dbReference type="OrthoDB" id="9977870at2759"/>
<dbReference type="GO" id="GO:0004842">
    <property type="term" value="F:ubiquitin-protein transferase activity"/>
    <property type="evidence" value="ECO:0007669"/>
    <property type="project" value="InterPro"/>
</dbReference>
<dbReference type="PROSITE" id="PS51873">
    <property type="entry name" value="TRIAD"/>
    <property type="match status" value="1"/>
</dbReference>
<name>A0A3N4HY69_ASCIM</name>
<reference evidence="8 9" key="1">
    <citation type="journal article" date="2018" name="Nat. Ecol. Evol.">
        <title>Pezizomycetes genomes reveal the molecular basis of ectomycorrhizal truffle lifestyle.</title>
        <authorList>
            <person name="Murat C."/>
            <person name="Payen T."/>
            <person name="Noel B."/>
            <person name="Kuo A."/>
            <person name="Morin E."/>
            <person name="Chen J."/>
            <person name="Kohler A."/>
            <person name="Krizsan K."/>
            <person name="Balestrini R."/>
            <person name="Da Silva C."/>
            <person name="Montanini B."/>
            <person name="Hainaut M."/>
            <person name="Levati E."/>
            <person name="Barry K.W."/>
            <person name="Belfiori B."/>
            <person name="Cichocki N."/>
            <person name="Clum A."/>
            <person name="Dockter R.B."/>
            <person name="Fauchery L."/>
            <person name="Guy J."/>
            <person name="Iotti M."/>
            <person name="Le Tacon F."/>
            <person name="Lindquist E.A."/>
            <person name="Lipzen A."/>
            <person name="Malagnac F."/>
            <person name="Mello A."/>
            <person name="Molinier V."/>
            <person name="Miyauchi S."/>
            <person name="Poulain J."/>
            <person name="Riccioni C."/>
            <person name="Rubini A."/>
            <person name="Sitrit Y."/>
            <person name="Splivallo R."/>
            <person name="Traeger S."/>
            <person name="Wang M."/>
            <person name="Zifcakova L."/>
            <person name="Wipf D."/>
            <person name="Zambonelli A."/>
            <person name="Paolocci F."/>
            <person name="Nowrousian M."/>
            <person name="Ottonello S."/>
            <person name="Baldrian P."/>
            <person name="Spatafora J.W."/>
            <person name="Henrissat B."/>
            <person name="Nagy L.G."/>
            <person name="Aury J.M."/>
            <person name="Wincker P."/>
            <person name="Grigoriev I.V."/>
            <person name="Bonfante P."/>
            <person name="Martin F.M."/>
        </authorList>
    </citation>
    <scope>NUCLEOTIDE SEQUENCE [LARGE SCALE GENOMIC DNA]</scope>
    <source>
        <strain evidence="8 9">RN42</strain>
    </source>
</reference>
<evidence type="ECO:0000313" key="9">
    <source>
        <dbReference type="Proteomes" id="UP000275078"/>
    </source>
</evidence>
<gene>
    <name evidence="8" type="ORF">BJ508DRAFT_330773</name>
</gene>
<keyword evidence="4" id="KW-0863">Zinc-finger</keyword>
<keyword evidence="9" id="KW-1185">Reference proteome</keyword>
<keyword evidence="2" id="KW-0479">Metal-binding</keyword>
<keyword evidence="3" id="KW-0677">Repeat</keyword>
<proteinExistence type="predicted"/>
<evidence type="ECO:0000256" key="1">
    <source>
        <dbReference type="ARBA" id="ARBA00022679"/>
    </source>
</evidence>
<dbReference type="STRING" id="1160509.A0A3N4HY69"/>